<dbReference type="EMBL" id="GG662634">
    <property type="protein sequence ID" value="EAR99843.2"/>
    <property type="molecule type" value="Genomic_DNA"/>
</dbReference>
<evidence type="ECO:0000256" key="1">
    <source>
        <dbReference type="SAM" id="Phobius"/>
    </source>
</evidence>
<keyword evidence="1" id="KW-0472">Membrane</keyword>
<dbReference type="AlphaFoldDB" id="I7M8V5"/>
<gene>
    <name evidence="2" type="ORF">TTHERM_00660250</name>
</gene>
<dbReference type="GeneID" id="7841619"/>
<reference evidence="3" key="1">
    <citation type="journal article" date="2006" name="PLoS Biol.">
        <title>Macronuclear genome sequence of the ciliate Tetrahymena thermophila, a model eukaryote.</title>
        <authorList>
            <person name="Eisen J.A."/>
            <person name="Coyne R.S."/>
            <person name="Wu M."/>
            <person name="Wu D."/>
            <person name="Thiagarajan M."/>
            <person name="Wortman J.R."/>
            <person name="Badger J.H."/>
            <person name="Ren Q."/>
            <person name="Amedeo P."/>
            <person name="Jones K.M."/>
            <person name="Tallon L.J."/>
            <person name="Delcher A.L."/>
            <person name="Salzberg S.L."/>
            <person name="Silva J.C."/>
            <person name="Haas B.J."/>
            <person name="Majoros W.H."/>
            <person name="Farzad M."/>
            <person name="Carlton J.M."/>
            <person name="Smith R.K. Jr."/>
            <person name="Garg J."/>
            <person name="Pearlman R.E."/>
            <person name="Karrer K.M."/>
            <person name="Sun L."/>
            <person name="Manning G."/>
            <person name="Elde N.C."/>
            <person name="Turkewitz A.P."/>
            <person name="Asai D.J."/>
            <person name="Wilkes D.E."/>
            <person name="Wang Y."/>
            <person name="Cai H."/>
            <person name="Collins K."/>
            <person name="Stewart B.A."/>
            <person name="Lee S.R."/>
            <person name="Wilamowska K."/>
            <person name="Weinberg Z."/>
            <person name="Ruzzo W.L."/>
            <person name="Wloga D."/>
            <person name="Gaertig J."/>
            <person name="Frankel J."/>
            <person name="Tsao C.-C."/>
            <person name="Gorovsky M.A."/>
            <person name="Keeling P.J."/>
            <person name="Waller R.F."/>
            <person name="Patron N.J."/>
            <person name="Cherry J.M."/>
            <person name="Stover N.A."/>
            <person name="Krieger C.J."/>
            <person name="del Toro C."/>
            <person name="Ryder H.F."/>
            <person name="Williamson S.C."/>
            <person name="Barbeau R.A."/>
            <person name="Hamilton E.P."/>
            <person name="Orias E."/>
        </authorList>
    </citation>
    <scope>NUCLEOTIDE SEQUENCE [LARGE SCALE GENOMIC DNA]</scope>
    <source>
        <strain evidence="3">SB210</strain>
    </source>
</reference>
<keyword evidence="1" id="KW-1133">Transmembrane helix</keyword>
<accession>I7M8V5</accession>
<sequence length="482" mass="56535">MDLQQSSANEKQAEQQINFKICKIDNSELNISKKTKVWFFLSYADIFRYLPVPKTNEVSTLQSQSASIFAVSALLGLFIYEIITLLLFNQPRITQHDQPIDINSIYDAPDFAFGFFIGDSLQTFFNDDTYFEYYIAQYSQQKDQSGTYQSAEIQQQIAMCNPDWLNFQLQLNCPSSSLKIQNQDIQNEQVLFPTVKILSCNEQKQKVLGKQCKTSQQVRSLFAQGRFLLFIKKQGQQNVKTNEYSDDSYVVYQFFVTIKYENIGETLLARKILQQNPDFARRFSQKKSEESYFQNFYQHLNKVNVQSTPIKRLLMQGSQINDSLFSESIDMQDQQTINQRILEQSFSSQKQYFQWSLNQVSNQKVINQTYKTVPDLFSFLGGIWDLMYGAFVLLCVKRNANKFYAQKKSWGNFDLFMKEKAKQKRIEEINKINIQLELIPSEFKNQYIQTNENQKGIKFYDLKKIVSQFQKKNINNNNNKIL</sequence>
<dbReference type="KEGG" id="tet:TTHERM_00660250"/>
<organism evidence="2 3">
    <name type="scientific">Tetrahymena thermophila (strain SB210)</name>
    <dbReference type="NCBI Taxonomy" id="312017"/>
    <lineage>
        <taxon>Eukaryota</taxon>
        <taxon>Sar</taxon>
        <taxon>Alveolata</taxon>
        <taxon>Ciliophora</taxon>
        <taxon>Intramacronucleata</taxon>
        <taxon>Oligohymenophorea</taxon>
        <taxon>Hymenostomatida</taxon>
        <taxon>Tetrahymenina</taxon>
        <taxon>Tetrahymenidae</taxon>
        <taxon>Tetrahymena</taxon>
    </lineage>
</organism>
<dbReference type="RefSeq" id="XP_001020088.2">
    <property type="nucleotide sequence ID" value="XM_001020088.2"/>
</dbReference>
<dbReference type="InParanoid" id="I7M8V5"/>
<evidence type="ECO:0000313" key="2">
    <source>
        <dbReference type="EMBL" id="EAR99843.2"/>
    </source>
</evidence>
<name>I7M8V5_TETTS</name>
<keyword evidence="3" id="KW-1185">Reference proteome</keyword>
<evidence type="ECO:0000313" key="3">
    <source>
        <dbReference type="Proteomes" id="UP000009168"/>
    </source>
</evidence>
<feature type="transmembrane region" description="Helical" evidence="1">
    <location>
        <begin position="68"/>
        <end position="88"/>
    </location>
</feature>
<protein>
    <submittedName>
        <fullName evidence="2">Transmembrane protein, putative</fullName>
    </submittedName>
</protein>
<proteinExistence type="predicted"/>
<dbReference type="Proteomes" id="UP000009168">
    <property type="component" value="Unassembled WGS sequence"/>
</dbReference>
<keyword evidence="1 2" id="KW-0812">Transmembrane</keyword>